<keyword evidence="5 7" id="KW-0456">Lyase</keyword>
<dbReference type="AlphaFoldDB" id="G2PQQ2"/>
<dbReference type="Proteomes" id="UP000008908">
    <property type="component" value="Chromosome"/>
</dbReference>
<evidence type="ECO:0000256" key="7">
    <source>
        <dbReference type="RuleBase" id="RU000382"/>
    </source>
</evidence>
<evidence type="ECO:0000313" key="9">
    <source>
        <dbReference type="Proteomes" id="UP000008908"/>
    </source>
</evidence>
<dbReference type="InterPro" id="IPR015422">
    <property type="entry name" value="PyrdxlP-dep_Trfase_small"/>
</dbReference>
<dbReference type="PRINTS" id="PR00800">
    <property type="entry name" value="YHDCRBOXLASE"/>
</dbReference>
<accession>G2PQQ2</accession>
<dbReference type="GO" id="GO:0030170">
    <property type="term" value="F:pyridoxal phosphate binding"/>
    <property type="evidence" value="ECO:0007669"/>
    <property type="project" value="InterPro"/>
</dbReference>
<gene>
    <name evidence="8" type="ordered locus">Murru_2654</name>
</gene>
<dbReference type="InterPro" id="IPR010977">
    <property type="entry name" value="Aromatic_deC"/>
</dbReference>
<comment type="cofactor">
    <cofactor evidence="1 6 7">
        <name>pyridoxal 5'-phosphate</name>
        <dbReference type="ChEBI" id="CHEBI:597326"/>
    </cofactor>
</comment>
<dbReference type="Pfam" id="PF00282">
    <property type="entry name" value="Pyridoxal_deC"/>
    <property type="match status" value="1"/>
</dbReference>
<keyword evidence="4 6" id="KW-0663">Pyridoxal phosphate</keyword>
<dbReference type="PANTHER" id="PTHR11999">
    <property type="entry name" value="GROUP II PYRIDOXAL-5-PHOSPHATE DECARBOXYLASE"/>
    <property type="match status" value="1"/>
</dbReference>
<evidence type="ECO:0000256" key="1">
    <source>
        <dbReference type="ARBA" id="ARBA00001933"/>
    </source>
</evidence>
<evidence type="ECO:0000256" key="3">
    <source>
        <dbReference type="ARBA" id="ARBA00022793"/>
    </source>
</evidence>
<dbReference type="InterPro" id="IPR015421">
    <property type="entry name" value="PyrdxlP-dep_Trfase_major"/>
</dbReference>
<dbReference type="RefSeq" id="WP_014033970.1">
    <property type="nucleotide sequence ID" value="NC_015945.1"/>
</dbReference>
<dbReference type="InterPro" id="IPR002129">
    <property type="entry name" value="PyrdxlP-dep_de-COase"/>
</dbReference>
<dbReference type="PANTHER" id="PTHR11999:SF70">
    <property type="entry name" value="MIP05841P"/>
    <property type="match status" value="1"/>
</dbReference>
<reference evidence="9" key="1">
    <citation type="submission" date="2011-08" db="EMBL/GenBank/DDBJ databases">
        <title>The complete genome of Muricauda ruestringensis DSM 13258.</title>
        <authorList>
            <person name="Lucas S."/>
            <person name="Han J."/>
            <person name="Lapidus A."/>
            <person name="Bruce D."/>
            <person name="Goodwin L."/>
            <person name="Pitluck S."/>
            <person name="Peters L."/>
            <person name="Kyrpides N."/>
            <person name="Mavromatis K."/>
            <person name="Ivanova N."/>
            <person name="Ovchinnikova G."/>
            <person name="Teshima H."/>
            <person name="Detter J.C."/>
            <person name="Tapia R."/>
            <person name="Han C."/>
            <person name="Land M."/>
            <person name="Hauser L."/>
            <person name="Markowitz V."/>
            <person name="Cheng J.-F."/>
            <person name="Hugenholtz P."/>
            <person name="Woyke T."/>
            <person name="Wu D."/>
            <person name="Spring S."/>
            <person name="Schroeder M."/>
            <person name="Brambilla E."/>
            <person name="Klenk H.-P."/>
            <person name="Eisen J.A."/>
        </authorList>
    </citation>
    <scope>NUCLEOTIDE SEQUENCE [LARGE SCALE GENOMIC DNA]</scope>
    <source>
        <strain evidence="9">DSM 13258 / LMG 19739 / B1</strain>
    </source>
</reference>
<organism evidence="8 9">
    <name type="scientific">Allomuricauda ruestringensis (strain DSM 13258 / CIP 107369 / LMG 19739 / B1)</name>
    <name type="common">Muricauda ruestringensis</name>
    <dbReference type="NCBI Taxonomy" id="886377"/>
    <lineage>
        <taxon>Bacteria</taxon>
        <taxon>Pseudomonadati</taxon>
        <taxon>Bacteroidota</taxon>
        <taxon>Flavobacteriia</taxon>
        <taxon>Flavobacteriales</taxon>
        <taxon>Flavobacteriaceae</taxon>
        <taxon>Flagellimonas</taxon>
    </lineage>
</organism>
<dbReference type="EMBL" id="CP002999">
    <property type="protein sequence ID" value="AEM71689.1"/>
    <property type="molecule type" value="Genomic_DNA"/>
</dbReference>
<protein>
    <submittedName>
        <fullName evidence="8">Aromatic-L-amino-acid decarboxylase</fullName>
        <ecNumber evidence="8">4.1.1.28</ecNumber>
    </submittedName>
</protein>
<dbReference type="GO" id="GO:0005737">
    <property type="term" value="C:cytoplasm"/>
    <property type="evidence" value="ECO:0007669"/>
    <property type="project" value="TreeGrafter"/>
</dbReference>
<dbReference type="eggNOG" id="COG0076">
    <property type="taxonomic scope" value="Bacteria"/>
</dbReference>
<dbReference type="InterPro" id="IPR015424">
    <property type="entry name" value="PyrdxlP-dep_Trfase"/>
</dbReference>
<proteinExistence type="inferred from homology"/>
<sequence length="485" mass="54328">MALETNQDFLNKPNVLLEEDGEQRRKMEKLILEFGHGFLDNLGTIKAFNTNSETLKNLEPEFRIREDTSSLGELLSFFDQAVVDPGLNPVSGGHLGYIPGGGLFSSALGDYLAALTNRYAGVFYASPGAVKMENALIQWAGKLIGYKDGFGGNLTSGGSLANLTALSCAKKHHDISSRNVRTSVIYCSTQTHHSIYKAIHLLGLEECVLQKIPLDAQFRLSTQYLEEQIERDVKMGLSPFLVVANAGSTDIGAIDPIEILGAICKRHGIWLHVDAAYGGFFTLTTTGKSKLKGLHQADSVILDPHKGLFLPYGSGIVLVKELKCLVRAFKQGAHYMQDSYQNDHFSPADLSPELSKHFRGPRMWLPLKLYGPKVFSDYLEEKLVLTDYLYRKLVQLNFKVLCEPELTVIAFRYEARPDDHLYNDEHNRAILRFLVSDGRIFLSSTMIHDRFVLRAALLSFRTHKKEIDLLMHLLERALIETNNLP</sequence>
<keyword evidence="9" id="KW-1185">Reference proteome</keyword>
<comment type="similarity">
    <text evidence="2 7">Belongs to the group II decarboxylase family.</text>
</comment>
<dbReference type="GO" id="GO:0004058">
    <property type="term" value="F:aromatic-L-amino-acid decarboxylase activity"/>
    <property type="evidence" value="ECO:0007669"/>
    <property type="project" value="UniProtKB-EC"/>
</dbReference>
<dbReference type="SUPFAM" id="SSF53383">
    <property type="entry name" value="PLP-dependent transferases"/>
    <property type="match status" value="1"/>
</dbReference>
<dbReference type="EC" id="4.1.1.28" evidence="8"/>
<evidence type="ECO:0000313" key="8">
    <source>
        <dbReference type="EMBL" id="AEM71689.1"/>
    </source>
</evidence>
<evidence type="ECO:0000256" key="2">
    <source>
        <dbReference type="ARBA" id="ARBA00009533"/>
    </source>
</evidence>
<dbReference type="GO" id="GO:0006520">
    <property type="term" value="P:amino acid metabolic process"/>
    <property type="evidence" value="ECO:0007669"/>
    <property type="project" value="InterPro"/>
</dbReference>
<reference evidence="8 9" key="2">
    <citation type="journal article" date="2012" name="Stand. Genomic Sci.">
        <title>Complete genome sequence of the facultatively anaerobic, appendaged bacterium Muricauda ruestringensis type strain (B1(T)).</title>
        <authorList>
            <person name="Huntemann M."/>
            <person name="Teshima H."/>
            <person name="Lapidus A."/>
            <person name="Nolan M."/>
            <person name="Lucas S."/>
            <person name="Hammon N."/>
            <person name="Deshpande S."/>
            <person name="Cheng J.F."/>
            <person name="Tapia R."/>
            <person name="Goodwin L.A."/>
            <person name="Pitluck S."/>
            <person name="Liolios K."/>
            <person name="Pagani I."/>
            <person name="Ivanova N."/>
            <person name="Mavromatis K."/>
            <person name="Mikhailova N."/>
            <person name="Pati A."/>
            <person name="Chen A."/>
            <person name="Palaniappan K."/>
            <person name="Land M."/>
            <person name="Hauser L."/>
            <person name="Pan C."/>
            <person name="Brambilla E.M."/>
            <person name="Rohde M."/>
            <person name="Spring S."/>
            <person name="Goker M."/>
            <person name="Detter J.C."/>
            <person name="Bristow J."/>
            <person name="Eisen J.A."/>
            <person name="Markowitz V."/>
            <person name="Hugenholtz P."/>
            <person name="Kyrpides N.C."/>
            <person name="Klenk H.P."/>
            <person name="Woyke T."/>
        </authorList>
    </citation>
    <scope>NUCLEOTIDE SEQUENCE [LARGE SCALE GENOMIC DNA]</scope>
    <source>
        <strain evidence="9">DSM 13258 / LMG 19739 / B1</strain>
    </source>
</reference>
<dbReference type="Gene3D" id="3.90.1150.10">
    <property type="entry name" value="Aspartate Aminotransferase, domain 1"/>
    <property type="match status" value="1"/>
</dbReference>
<dbReference type="STRING" id="886377.Murru_2654"/>
<evidence type="ECO:0000256" key="6">
    <source>
        <dbReference type="PIRSR" id="PIRSR602129-50"/>
    </source>
</evidence>
<dbReference type="OrthoDB" id="9803665at2"/>
<evidence type="ECO:0000256" key="4">
    <source>
        <dbReference type="ARBA" id="ARBA00022898"/>
    </source>
</evidence>
<dbReference type="GO" id="GO:0019752">
    <property type="term" value="P:carboxylic acid metabolic process"/>
    <property type="evidence" value="ECO:0007669"/>
    <property type="project" value="InterPro"/>
</dbReference>
<feature type="modified residue" description="N6-(pyridoxal phosphate)lysine" evidence="6">
    <location>
        <position position="306"/>
    </location>
</feature>
<dbReference type="Gene3D" id="3.40.640.10">
    <property type="entry name" value="Type I PLP-dependent aspartate aminotransferase-like (Major domain)"/>
    <property type="match status" value="1"/>
</dbReference>
<name>G2PQQ2_ALLRU</name>
<dbReference type="KEGG" id="mrs:Murru_2654"/>
<evidence type="ECO:0000256" key="5">
    <source>
        <dbReference type="ARBA" id="ARBA00023239"/>
    </source>
</evidence>
<dbReference type="HOGENOM" id="CLU_011856_0_4_10"/>
<keyword evidence="3" id="KW-0210">Decarboxylase</keyword>